<comment type="similarity">
    <text evidence="12">Belongs to the cytochrome b561 family.</text>
</comment>
<evidence type="ECO:0000256" key="3">
    <source>
        <dbReference type="ARBA" id="ARBA00022448"/>
    </source>
</evidence>
<feature type="transmembrane region" description="Helical" evidence="13">
    <location>
        <begin position="14"/>
        <end position="36"/>
    </location>
</feature>
<keyword evidence="6 13" id="KW-0812">Transmembrane</keyword>
<evidence type="ECO:0000256" key="9">
    <source>
        <dbReference type="ARBA" id="ARBA00022989"/>
    </source>
</evidence>
<accession>A0ABW2Y7U7</accession>
<keyword evidence="9 13" id="KW-1133">Transmembrane helix</keyword>
<evidence type="ECO:0000256" key="12">
    <source>
        <dbReference type="ARBA" id="ARBA00037975"/>
    </source>
</evidence>
<evidence type="ECO:0000313" key="16">
    <source>
        <dbReference type="Proteomes" id="UP001597110"/>
    </source>
</evidence>
<feature type="transmembrane region" description="Helical" evidence="13">
    <location>
        <begin position="142"/>
        <end position="164"/>
    </location>
</feature>
<keyword evidence="7" id="KW-0479">Metal-binding</keyword>
<evidence type="ECO:0000256" key="8">
    <source>
        <dbReference type="ARBA" id="ARBA00022982"/>
    </source>
</evidence>
<gene>
    <name evidence="15" type="ORF">ACFQ0E_03355</name>
</gene>
<proteinExistence type="inferred from homology"/>
<sequence>MSEPRTHFTRTARWLHWSMAAMILAMLFIGVAMVASLELRPWLIDLHRPLGLLILLLALIRLRHRRRNPPPPLPASLPTLQARIAGASHVALYALMCAMPLLGWAMSSAGGYLVALPFGFTLPPLAPQDPALYTVLRSAHGILGYAFFALVLAHIAGALHHAWVRRDGVFESMTGRE</sequence>
<keyword evidence="10" id="KW-0408">Iron</keyword>
<evidence type="ECO:0000259" key="14">
    <source>
        <dbReference type="Pfam" id="PF01292"/>
    </source>
</evidence>
<comment type="cofactor">
    <cofactor evidence="1">
        <name>heme b</name>
        <dbReference type="ChEBI" id="CHEBI:60344"/>
    </cofactor>
</comment>
<keyword evidence="5" id="KW-0349">Heme</keyword>
<comment type="caution">
    <text evidence="15">The sequence shown here is derived from an EMBL/GenBank/DDBJ whole genome shotgun (WGS) entry which is preliminary data.</text>
</comment>
<protein>
    <submittedName>
        <fullName evidence="15">Cytochrome b</fullName>
    </submittedName>
</protein>
<dbReference type="Pfam" id="PF01292">
    <property type="entry name" value="Ni_hydr_CYTB"/>
    <property type="match status" value="1"/>
</dbReference>
<evidence type="ECO:0000313" key="15">
    <source>
        <dbReference type="EMBL" id="MFD0724629.1"/>
    </source>
</evidence>
<keyword evidence="3" id="KW-0813">Transport</keyword>
<evidence type="ECO:0000256" key="13">
    <source>
        <dbReference type="SAM" id="Phobius"/>
    </source>
</evidence>
<dbReference type="InterPro" id="IPR052168">
    <property type="entry name" value="Cytochrome_b561_oxidase"/>
</dbReference>
<evidence type="ECO:0000256" key="10">
    <source>
        <dbReference type="ARBA" id="ARBA00023004"/>
    </source>
</evidence>
<feature type="transmembrane region" description="Helical" evidence="13">
    <location>
        <begin position="90"/>
        <end position="115"/>
    </location>
</feature>
<dbReference type="SUPFAM" id="SSF81342">
    <property type="entry name" value="Transmembrane di-heme cytochromes"/>
    <property type="match status" value="1"/>
</dbReference>
<keyword evidence="8" id="KW-0249">Electron transport</keyword>
<dbReference type="InterPro" id="IPR016174">
    <property type="entry name" value="Di-haem_cyt_TM"/>
</dbReference>
<evidence type="ECO:0000256" key="5">
    <source>
        <dbReference type="ARBA" id="ARBA00022617"/>
    </source>
</evidence>
<comment type="subcellular location">
    <subcellularLocation>
        <location evidence="2">Cell membrane</location>
        <topology evidence="2">Multi-pass membrane protein</topology>
    </subcellularLocation>
</comment>
<feature type="transmembrane region" description="Helical" evidence="13">
    <location>
        <begin position="42"/>
        <end position="60"/>
    </location>
</feature>
<reference evidence="16" key="1">
    <citation type="journal article" date="2019" name="Int. J. Syst. Evol. Microbiol.">
        <title>The Global Catalogue of Microorganisms (GCM) 10K type strain sequencing project: providing services to taxonomists for standard genome sequencing and annotation.</title>
        <authorList>
            <consortium name="The Broad Institute Genomics Platform"/>
            <consortium name="The Broad Institute Genome Sequencing Center for Infectious Disease"/>
            <person name="Wu L."/>
            <person name="Ma J."/>
        </authorList>
    </citation>
    <scope>NUCLEOTIDE SEQUENCE [LARGE SCALE GENOMIC DNA]</scope>
    <source>
        <strain evidence="16">CCUG 55585</strain>
    </source>
</reference>
<keyword evidence="16" id="KW-1185">Reference proteome</keyword>
<keyword evidence="4" id="KW-1003">Cell membrane</keyword>
<dbReference type="Gene3D" id="1.20.120.1770">
    <property type="match status" value="1"/>
</dbReference>
<evidence type="ECO:0000256" key="7">
    <source>
        <dbReference type="ARBA" id="ARBA00022723"/>
    </source>
</evidence>
<dbReference type="PANTHER" id="PTHR30529">
    <property type="entry name" value="CYTOCHROME B561"/>
    <property type="match status" value="1"/>
</dbReference>
<evidence type="ECO:0000256" key="1">
    <source>
        <dbReference type="ARBA" id="ARBA00001970"/>
    </source>
</evidence>
<evidence type="ECO:0000256" key="6">
    <source>
        <dbReference type="ARBA" id="ARBA00022692"/>
    </source>
</evidence>
<evidence type="ECO:0000256" key="11">
    <source>
        <dbReference type="ARBA" id="ARBA00023136"/>
    </source>
</evidence>
<dbReference type="PANTHER" id="PTHR30529:SF6">
    <property type="entry name" value="BLL0291 PROTEIN"/>
    <property type="match status" value="1"/>
</dbReference>
<feature type="domain" description="Cytochrome b561 bacterial/Ni-hydrogenase" evidence="14">
    <location>
        <begin position="7"/>
        <end position="175"/>
    </location>
</feature>
<dbReference type="InterPro" id="IPR011577">
    <property type="entry name" value="Cyt_b561_bac/Ni-Hgenase"/>
</dbReference>
<dbReference type="Proteomes" id="UP001597110">
    <property type="component" value="Unassembled WGS sequence"/>
</dbReference>
<name>A0ABW2Y7U7_9GAMM</name>
<dbReference type="EMBL" id="JBHTIF010000001">
    <property type="protein sequence ID" value="MFD0724629.1"/>
    <property type="molecule type" value="Genomic_DNA"/>
</dbReference>
<keyword evidence="11 13" id="KW-0472">Membrane</keyword>
<dbReference type="RefSeq" id="WP_386822281.1">
    <property type="nucleotide sequence ID" value="NZ_JBHTIF010000001.1"/>
</dbReference>
<organism evidence="15 16">
    <name type="scientific">Lysobacter brunescens</name>
    <dbReference type="NCBI Taxonomy" id="262323"/>
    <lineage>
        <taxon>Bacteria</taxon>
        <taxon>Pseudomonadati</taxon>
        <taxon>Pseudomonadota</taxon>
        <taxon>Gammaproteobacteria</taxon>
        <taxon>Lysobacterales</taxon>
        <taxon>Lysobacteraceae</taxon>
        <taxon>Lysobacter</taxon>
    </lineage>
</organism>
<evidence type="ECO:0000256" key="2">
    <source>
        <dbReference type="ARBA" id="ARBA00004651"/>
    </source>
</evidence>
<evidence type="ECO:0000256" key="4">
    <source>
        <dbReference type="ARBA" id="ARBA00022475"/>
    </source>
</evidence>